<dbReference type="KEGG" id="smai:EXU30_15355"/>
<dbReference type="Proteomes" id="UP000291106">
    <property type="component" value="Chromosome"/>
</dbReference>
<accession>A0A411PKB8</accession>
<organism evidence="2 3">
    <name type="scientific">Shewanella maritima</name>
    <dbReference type="NCBI Taxonomy" id="2520507"/>
    <lineage>
        <taxon>Bacteria</taxon>
        <taxon>Pseudomonadati</taxon>
        <taxon>Pseudomonadota</taxon>
        <taxon>Gammaproteobacteria</taxon>
        <taxon>Alteromonadales</taxon>
        <taxon>Shewanellaceae</taxon>
        <taxon>Shewanella</taxon>
    </lineage>
</organism>
<dbReference type="OrthoDB" id="625456at2"/>
<feature type="signal peptide" evidence="1">
    <location>
        <begin position="1"/>
        <end position="24"/>
    </location>
</feature>
<dbReference type="SUPFAM" id="SSF56935">
    <property type="entry name" value="Porins"/>
    <property type="match status" value="1"/>
</dbReference>
<sequence>MQLGFLVSAVCLCVATIVFSPLQARESDDFMRIGGALKFNYKYMVDSPDSKGTAGDFYYDVGSLSFDSKQGKFGLSADYRFKTDHQYIKYAYGYYQPSDTLHFQLGLNTVPFGNQNLISNSYWFGLPYYLGFEDDKDMGLKSIIKHDGATTEFAYYVSSEYSPTNKNRYAADLHVGAVGGKQYYNEEANQLNLRHTESFNHSRGSFALGVSYQYGQIIHQKNKTKGDRSAWAVHLESKVDDWTLQLQMMEYQFNAPDSQDKNRIAMSLAGSSYEVASKAKVYNANLARKVKTSWGELKLYNDFGLMTPNVNDPKFANSVQNVTGVTTRVGPIEVMLDYIVGHNLVFLSKANNHVGLPLEANNWDKRVNCNMAYYF</sequence>
<protein>
    <recommendedName>
        <fullName evidence="4">Porin</fullName>
    </recommendedName>
</protein>
<evidence type="ECO:0000256" key="1">
    <source>
        <dbReference type="SAM" id="SignalP"/>
    </source>
</evidence>
<dbReference type="AlphaFoldDB" id="A0A411PKB8"/>
<dbReference type="RefSeq" id="WP_130601477.1">
    <property type="nucleotide sequence ID" value="NZ_CP036200.1"/>
</dbReference>
<evidence type="ECO:0000313" key="2">
    <source>
        <dbReference type="EMBL" id="QBF83902.1"/>
    </source>
</evidence>
<keyword evidence="3" id="KW-1185">Reference proteome</keyword>
<feature type="chain" id="PRO_5019337431" description="Porin" evidence="1">
    <location>
        <begin position="25"/>
        <end position="375"/>
    </location>
</feature>
<reference evidence="2 3" key="1">
    <citation type="submission" date="2019-02" db="EMBL/GenBank/DDBJ databases">
        <title>Shewanella sp. D4-2 isolated from Dokdo Island.</title>
        <authorList>
            <person name="Baek K."/>
        </authorList>
    </citation>
    <scope>NUCLEOTIDE SEQUENCE [LARGE SCALE GENOMIC DNA]</scope>
    <source>
        <strain evidence="2 3">D4-2</strain>
    </source>
</reference>
<name>A0A411PKB8_9GAMM</name>
<gene>
    <name evidence="2" type="ORF">EXU30_15355</name>
</gene>
<dbReference type="Gene3D" id="2.40.160.10">
    <property type="entry name" value="Porin"/>
    <property type="match status" value="1"/>
</dbReference>
<evidence type="ECO:0000313" key="3">
    <source>
        <dbReference type="Proteomes" id="UP000291106"/>
    </source>
</evidence>
<keyword evidence="1" id="KW-0732">Signal</keyword>
<dbReference type="EMBL" id="CP036200">
    <property type="protein sequence ID" value="QBF83902.1"/>
    <property type="molecule type" value="Genomic_DNA"/>
</dbReference>
<proteinExistence type="predicted"/>
<dbReference type="InterPro" id="IPR023614">
    <property type="entry name" value="Porin_dom_sf"/>
</dbReference>
<evidence type="ECO:0008006" key="4">
    <source>
        <dbReference type="Google" id="ProtNLM"/>
    </source>
</evidence>